<dbReference type="Proteomes" id="UP001066276">
    <property type="component" value="Chromosome 7"/>
</dbReference>
<proteinExistence type="predicted"/>
<evidence type="ECO:0000256" key="1">
    <source>
        <dbReference type="SAM" id="MobiDB-lite"/>
    </source>
</evidence>
<accession>A0AAV7PB06</accession>
<feature type="region of interest" description="Disordered" evidence="1">
    <location>
        <begin position="134"/>
        <end position="164"/>
    </location>
</feature>
<dbReference type="AlphaFoldDB" id="A0AAV7PB06"/>
<reference evidence="2" key="1">
    <citation type="journal article" date="2022" name="bioRxiv">
        <title>Sequencing and chromosome-scale assembly of the giantPleurodeles waltlgenome.</title>
        <authorList>
            <person name="Brown T."/>
            <person name="Elewa A."/>
            <person name="Iarovenko S."/>
            <person name="Subramanian E."/>
            <person name="Araus A.J."/>
            <person name="Petzold A."/>
            <person name="Susuki M."/>
            <person name="Suzuki K.-i.T."/>
            <person name="Hayashi T."/>
            <person name="Toyoda A."/>
            <person name="Oliveira C."/>
            <person name="Osipova E."/>
            <person name="Leigh N.D."/>
            <person name="Simon A."/>
            <person name="Yun M.H."/>
        </authorList>
    </citation>
    <scope>NUCLEOTIDE SEQUENCE</scope>
    <source>
        <strain evidence="2">20211129_DDA</strain>
        <tissue evidence="2">Liver</tissue>
    </source>
</reference>
<sequence>MVEEPSRDNNNGRAGRYRTREEERWARRRTLQNAVALRSRPDRAHNTPDRWAWRSTAETALGPAGPESADCIHLGGAWTDTKTTGGRKQSGRGGHTLPCRSCTGEAHAVGSHKPVDTVANKHQLERAHTSARIPREAVGRCRHHRGADQAHGASPSAQPRRERSHIRLASQRLGGQKASFSASASTVSALSAARQLVSPQHLYVSRKSRLPEKDSCVSAIPANAPTTLCSAGRTGHLRGAFATAYAVCLVLRRHQTGYMYVPKAEPEFKRPPWPPS</sequence>
<keyword evidence="3" id="KW-1185">Reference proteome</keyword>
<evidence type="ECO:0000313" key="3">
    <source>
        <dbReference type="Proteomes" id="UP001066276"/>
    </source>
</evidence>
<gene>
    <name evidence="2" type="ORF">NDU88_003940</name>
</gene>
<protein>
    <submittedName>
        <fullName evidence="2">Uncharacterized protein</fullName>
    </submittedName>
</protein>
<feature type="region of interest" description="Disordered" evidence="1">
    <location>
        <begin position="1"/>
        <end position="23"/>
    </location>
</feature>
<organism evidence="2 3">
    <name type="scientific">Pleurodeles waltl</name>
    <name type="common">Iberian ribbed newt</name>
    <dbReference type="NCBI Taxonomy" id="8319"/>
    <lineage>
        <taxon>Eukaryota</taxon>
        <taxon>Metazoa</taxon>
        <taxon>Chordata</taxon>
        <taxon>Craniata</taxon>
        <taxon>Vertebrata</taxon>
        <taxon>Euteleostomi</taxon>
        <taxon>Amphibia</taxon>
        <taxon>Batrachia</taxon>
        <taxon>Caudata</taxon>
        <taxon>Salamandroidea</taxon>
        <taxon>Salamandridae</taxon>
        <taxon>Pleurodelinae</taxon>
        <taxon>Pleurodeles</taxon>
    </lineage>
</organism>
<comment type="caution">
    <text evidence="2">The sequence shown here is derived from an EMBL/GenBank/DDBJ whole genome shotgun (WGS) entry which is preliminary data.</text>
</comment>
<evidence type="ECO:0000313" key="2">
    <source>
        <dbReference type="EMBL" id="KAJ1125511.1"/>
    </source>
</evidence>
<name>A0AAV7PB06_PLEWA</name>
<dbReference type="EMBL" id="JANPWB010000011">
    <property type="protein sequence ID" value="KAJ1125511.1"/>
    <property type="molecule type" value="Genomic_DNA"/>
</dbReference>